<dbReference type="PROSITE" id="PS51432">
    <property type="entry name" value="AP_NUCLEASE_F2_4"/>
    <property type="match status" value="1"/>
</dbReference>
<dbReference type="EMBL" id="JAVRRA010000287">
    <property type="protein sequence ID" value="KAK5289125.1"/>
    <property type="molecule type" value="Genomic_DNA"/>
</dbReference>
<evidence type="ECO:0000313" key="10">
    <source>
        <dbReference type="EMBL" id="KAK5289125.1"/>
    </source>
</evidence>
<feature type="compositionally biased region" description="Basic residues" evidence="8">
    <location>
        <begin position="38"/>
        <end position="47"/>
    </location>
</feature>
<dbReference type="PROSITE" id="PS00731">
    <property type="entry name" value="AP_NUCLEASE_F2_3"/>
    <property type="match status" value="1"/>
</dbReference>
<dbReference type="SUPFAM" id="SSF51658">
    <property type="entry name" value="Xylose isomerase-like"/>
    <property type="match status" value="1"/>
</dbReference>
<evidence type="ECO:0000256" key="4">
    <source>
        <dbReference type="ARBA" id="ARBA00022763"/>
    </source>
</evidence>
<evidence type="ECO:0000256" key="5">
    <source>
        <dbReference type="ARBA" id="ARBA00022801"/>
    </source>
</evidence>
<feature type="region of interest" description="Disordered" evidence="8">
    <location>
        <begin position="496"/>
        <end position="555"/>
    </location>
</feature>
<evidence type="ECO:0000256" key="7">
    <source>
        <dbReference type="ARBA" id="ARBA00023204"/>
    </source>
</evidence>
<keyword evidence="5" id="KW-0378">Hydrolase</keyword>
<protein>
    <submittedName>
        <fullName evidence="10">DNA-(Apurinic or apyrimidinic site) lyase</fullName>
        <ecNumber evidence="10">4.2.99.18</ecNumber>
    </submittedName>
</protein>
<dbReference type="EC" id="4.2.99.18" evidence="10"/>
<comment type="cofactor">
    <cofactor evidence="1">
        <name>Zn(2+)</name>
        <dbReference type="ChEBI" id="CHEBI:29105"/>
    </cofactor>
</comment>
<evidence type="ECO:0000256" key="2">
    <source>
        <dbReference type="ARBA" id="ARBA00005340"/>
    </source>
</evidence>
<accession>A0ABR0M7C2</accession>
<organism evidence="10 11">
    <name type="scientific">Cryomyces antarcticus</name>
    <dbReference type="NCBI Taxonomy" id="329879"/>
    <lineage>
        <taxon>Eukaryota</taxon>
        <taxon>Fungi</taxon>
        <taxon>Dikarya</taxon>
        <taxon>Ascomycota</taxon>
        <taxon>Pezizomycotina</taxon>
        <taxon>Dothideomycetes</taxon>
        <taxon>Dothideomycetes incertae sedis</taxon>
        <taxon>Cryomyces</taxon>
    </lineage>
</organism>
<keyword evidence="4" id="KW-0227">DNA damage</keyword>
<keyword evidence="11" id="KW-1185">Reference proteome</keyword>
<dbReference type="Proteomes" id="UP001357485">
    <property type="component" value="Unassembled WGS sequence"/>
</dbReference>
<keyword evidence="10" id="KW-0456">Lyase</keyword>
<keyword evidence="6" id="KW-0862">Zinc</keyword>
<keyword evidence="7" id="KW-0234">DNA repair</keyword>
<sequence length="555" mass="62321">MSDTSELSSAPSDIDDNVDSTPATTAQELTVQEVRLQTPKHGRRGIKRQAEEGTTPTKRAKRVRKAQVKRQEESTEEAAEEITQTIPRKRRKNQEGQDSSTTHAKAKVRSEKEETEDVKLTTNGTSKETKRQKTKVETKVNIEEQEEHGNDTTGEKKFKRKRKTKGEKEAEAMPLAARTLGHKMFIGAHVSSAGVAIELLLSFNEHSGNAFALFLKSQRKWANPPLQDEHQTSFLTNCKTHQYDQAKHALPHGSYLVNLAHTEPARATQAYDAFIDDLRRCERLGIQLYNFHPGNTVSKPREEAIAHLAGQLNKAHSETKTVVTVLENMAAGGNVLGSTFEDLRDIIALTSDKSRVGVCLDTCHAFAAGYDLRSPAAFKATMQRFDDVVGARYLRALHLNDSKAPFASHRDLHANIGTGFLGLRAFHNVLNEPRFHGLPMVLETPIEVRDADGNALRDDKGKEREDKGIWAAEIKMLEGLVGMDVESASFVEMETRLTRQGESERRRLQEQVERREEERERKRKRKGKEGREKGKARGKQKDMEETDSEELSSEG</sequence>
<proteinExistence type="inferred from homology"/>
<feature type="compositionally biased region" description="Basic and acidic residues" evidence="8">
    <location>
        <begin position="127"/>
        <end position="156"/>
    </location>
</feature>
<dbReference type="PANTHER" id="PTHR21445">
    <property type="entry name" value="ENDONUCLEASE IV ENDODEOXYRIBONUCLEASE IV"/>
    <property type="match status" value="1"/>
</dbReference>
<dbReference type="CDD" id="cd00019">
    <property type="entry name" value="AP2Ec"/>
    <property type="match status" value="1"/>
</dbReference>
<keyword evidence="3" id="KW-0479">Metal-binding</keyword>
<dbReference type="NCBIfam" id="TIGR00587">
    <property type="entry name" value="nfo"/>
    <property type="match status" value="1"/>
</dbReference>
<dbReference type="PANTHER" id="PTHR21445:SF0">
    <property type="entry name" value="APURINIC-APYRIMIDINIC ENDONUCLEASE"/>
    <property type="match status" value="1"/>
</dbReference>
<evidence type="ECO:0000256" key="3">
    <source>
        <dbReference type="ARBA" id="ARBA00022723"/>
    </source>
</evidence>
<feature type="compositionally biased region" description="Basic residues" evidence="8">
    <location>
        <begin position="58"/>
        <end position="68"/>
    </location>
</feature>
<dbReference type="GO" id="GO:0140078">
    <property type="term" value="F:class I DNA-(apurinic or apyrimidinic site) endonuclease activity"/>
    <property type="evidence" value="ECO:0007669"/>
    <property type="project" value="UniProtKB-EC"/>
</dbReference>
<dbReference type="HAMAP" id="MF_00152">
    <property type="entry name" value="Nfo"/>
    <property type="match status" value="1"/>
</dbReference>
<dbReference type="InterPro" id="IPR036237">
    <property type="entry name" value="Xyl_isomerase-like_sf"/>
</dbReference>
<gene>
    <name evidence="10" type="primary">APN1</name>
    <name evidence="10" type="ORF">LTR16_003058</name>
</gene>
<dbReference type="Pfam" id="PF01261">
    <property type="entry name" value="AP_endonuc_2"/>
    <property type="match status" value="1"/>
</dbReference>
<reference evidence="10 11" key="1">
    <citation type="submission" date="2023-08" db="EMBL/GenBank/DDBJ databases">
        <title>Black Yeasts Isolated from many extreme environments.</title>
        <authorList>
            <person name="Coleine C."/>
            <person name="Stajich J.E."/>
            <person name="Selbmann L."/>
        </authorList>
    </citation>
    <scope>NUCLEOTIDE SEQUENCE [LARGE SCALE GENOMIC DNA]</scope>
    <source>
        <strain evidence="10 11">CCFEE 536</strain>
    </source>
</reference>
<feature type="compositionally biased region" description="Polar residues" evidence="8">
    <location>
        <begin position="1"/>
        <end position="11"/>
    </location>
</feature>
<dbReference type="InterPro" id="IPR018246">
    <property type="entry name" value="AP_endonuc_F2_Zn_BS"/>
</dbReference>
<feature type="domain" description="Xylose isomerase-like TIM barrel" evidence="9">
    <location>
        <begin position="209"/>
        <end position="454"/>
    </location>
</feature>
<evidence type="ECO:0000256" key="1">
    <source>
        <dbReference type="ARBA" id="ARBA00001947"/>
    </source>
</evidence>
<evidence type="ECO:0000259" key="9">
    <source>
        <dbReference type="Pfam" id="PF01261"/>
    </source>
</evidence>
<dbReference type="InterPro" id="IPR013022">
    <property type="entry name" value="Xyl_isomerase-like_TIM-brl"/>
</dbReference>
<comment type="caution">
    <text evidence="10">The sequence shown here is derived from an EMBL/GenBank/DDBJ whole genome shotgun (WGS) entry which is preliminary data.</text>
</comment>
<evidence type="ECO:0000313" key="11">
    <source>
        <dbReference type="Proteomes" id="UP001357485"/>
    </source>
</evidence>
<feature type="compositionally biased region" description="Basic and acidic residues" evidence="8">
    <location>
        <begin position="496"/>
        <end position="520"/>
    </location>
</feature>
<comment type="similarity">
    <text evidence="2">Belongs to the AP endonuclease 2 family.</text>
</comment>
<feature type="compositionally biased region" description="Polar residues" evidence="8">
    <location>
        <begin position="19"/>
        <end position="30"/>
    </location>
</feature>
<feature type="region of interest" description="Disordered" evidence="8">
    <location>
        <begin position="1"/>
        <end position="171"/>
    </location>
</feature>
<dbReference type="PROSITE" id="PS00730">
    <property type="entry name" value="AP_NUCLEASE_F2_2"/>
    <property type="match status" value="1"/>
</dbReference>
<dbReference type="InterPro" id="IPR001719">
    <property type="entry name" value="AP_endonuc_2"/>
</dbReference>
<evidence type="ECO:0000256" key="8">
    <source>
        <dbReference type="SAM" id="MobiDB-lite"/>
    </source>
</evidence>
<feature type="compositionally biased region" description="Acidic residues" evidence="8">
    <location>
        <begin position="544"/>
        <end position="555"/>
    </location>
</feature>
<evidence type="ECO:0000256" key="6">
    <source>
        <dbReference type="ARBA" id="ARBA00022833"/>
    </source>
</evidence>
<dbReference type="Gene3D" id="3.20.20.150">
    <property type="entry name" value="Divalent-metal-dependent TIM barrel enzymes"/>
    <property type="match status" value="1"/>
</dbReference>
<name>A0ABR0M7C2_9PEZI</name>
<dbReference type="SMART" id="SM00518">
    <property type="entry name" value="AP2Ec"/>
    <property type="match status" value="1"/>
</dbReference>
<feature type="compositionally biased region" description="Basic and acidic residues" evidence="8">
    <location>
        <begin position="529"/>
        <end position="543"/>
    </location>
</feature>